<protein>
    <submittedName>
        <fullName evidence="2">GG11108</fullName>
    </submittedName>
</protein>
<sequence>MKAEIQISEDNYDIDMKTQPHNSKTFSHHNNIAMDMNTNSLIIVVPCGTELRGLDILKELGVRTLSWLALIFYIIFVLAEMTFVFISNRFSRRNFRMRYTNPLVNLRAFRAILGQTFPISNRSSLSIQHFFVFMSLFGTLFVGFFDCKLRSFLTRKPYYSQIENFSELRQSGLTAVVDPPTRQFIEQEINADFFRVEVPNVRTITSRELMNLIYSFDKKWAFVSHSIPWRAFKEEMKSLDLKILCESKNLTILENVPLTFSLRRNSIFSQHLRHFIINSADTGMSTYWFKIAGKNIRKHMKTSLRRFEERPSHLPLSFEHFKWLWASLCIAYVISFMVFIMEILWAKYQAKAYTLSKV</sequence>
<keyword evidence="1" id="KW-1133">Transmembrane helix</keyword>
<dbReference type="OrthoDB" id="7841600at2759"/>
<keyword evidence="1" id="KW-0472">Membrane</keyword>
<gene>
    <name evidence="2" type="primary">Dere\GG11108</name>
    <name evidence="2" type="ORF">Dere_GG11108</name>
</gene>
<evidence type="ECO:0000256" key="1">
    <source>
        <dbReference type="SAM" id="Phobius"/>
    </source>
</evidence>
<proteinExistence type="predicted"/>
<evidence type="ECO:0000313" key="3">
    <source>
        <dbReference type="Proteomes" id="UP000008711"/>
    </source>
</evidence>
<dbReference type="AlphaFoldDB" id="B3P7N1"/>
<name>B3P7N1_DROER</name>
<reference evidence="2 3" key="1">
    <citation type="journal article" date="2007" name="Nature">
        <title>Evolution of genes and genomes on the Drosophila phylogeny.</title>
        <authorList>
            <consortium name="Drosophila 12 Genomes Consortium"/>
            <person name="Clark A.G."/>
            <person name="Eisen M.B."/>
            <person name="Smith D.R."/>
            <person name="Bergman C.M."/>
            <person name="Oliver B."/>
            <person name="Markow T.A."/>
            <person name="Kaufman T.C."/>
            <person name="Kellis M."/>
            <person name="Gelbart W."/>
            <person name="Iyer V.N."/>
            <person name="Pollard D.A."/>
            <person name="Sackton T.B."/>
            <person name="Larracuente A.M."/>
            <person name="Singh N.D."/>
            <person name="Abad J.P."/>
            <person name="Abt D.N."/>
            <person name="Adryan B."/>
            <person name="Aguade M."/>
            <person name="Akashi H."/>
            <person name="Anderson W.W."/>
            <person name="Aquadro C.F."/>
            <person name="Ardell D.H."/>
            <person name="Arguello R."/>
            <person name="Artieri C.G."/>
            <person name="Barbash D.A."/>
            <person name="Barker D."/>
            <person name="Barsanti P."/>
            <person name="Batterham P."/>
            <person name="Batzoglou S."/>
            <person name="Begun D."/>
            <person name="Bhutkar A."/>
            <person name="Blanco E."/>
            <person name="Bosak S.A."/>
            <person name="Bradley R.K."/>
            <person name="Brand A.D."/>
            <person name="Brent M.R."/>
            <person name="Brooks A.N."/>
            <person name="Brown R.H."/>
            <person name="Butlin R.K."/>
            <person name="Caggese C."/>
            <person name="Calvi B.R."/>
            <person name="Bernardo de Carvalho A."/>
            <person name="Caspi A."/>
            <person name="Castrezana S."/>
            <person name="Celniker S.E."/>
            <person name="Chang J.L."/>
            <person name="Chapple C."/>
            <person name="Chatterji S."/>
            <person name="Chinwalla A."/>
            <person name="Civetta A."/>
            <person name="Clifton S.W."/>
            <person name="Comeron J.M."/>
            <person name="Costello J.C."/>
            <person name="Coyne J.A."/>
            <person name="Daub J."/>
            <person name="David R.G."/>
            <person name="Delcher A.L."/>
            <person name="Delehaunty K."/>
            <person name="Do C.B."/>
            <person name="Ebling H."/>
            <person name="Edwards K."/>
            <person name="Eickbush T."/>
            <person name="Evans J.D."/>
            <person name="Filipski A."/>
            <person name="Findeiss S."/>
            <person name="Freyhult E."/>
            <person name="Fulton L."/>
            <person name="Fulton R."/>
            <person name="Garcia A.C."/>
            <person name="Gardiner A."/>
            <person name="Garfield D.A."/>
            <person name="Garvin B.E."/>
            <person name="Gibson G."/>
            <person name="Gilbert D."/>
            <person name="Gnerre S."/>
            <person name="Godfrey J."/>
            <person name="Good R."/>
            <person name="Gotea V."/>
            <person name="Gravely B."/>
            <person name="Greenberg A.J."/>
            <person name="Griffiths-Jones S."/>
            <person name="Gross S."/>
            <person name="Guigo R."/>
            <person name="Gustafson E.A."/>
            <person name="Haerty W."/>
            <person name="Hahn M.W."/>
            <person name="Halligan D.L."/>
            <person name="Halpern A.L."/>
            <person name="Halter G.M."/>
            <person name="Han M.V."/>
            <person name="Heger A."/>
            <person name="Hillier L."/>
            <person name="Hinrichs A.S."/>
            <person name="Holmes I."/>
            <person name="Hoskins R.A."/>
            <person name="Hubisz M.J."/>
            <person name="Hultmark D."/>
            <person name="Huntley M.A."/>
            <person name="Jaffe D.B."/>
            <person name="Jagadeeshan S."/>
            <person name="Jeck W.R."/>
            <person name="Johnson J."/>
            <person name="Jones C.D."/>
            <person name="Jordan W.C."/>
            <person name="Karpen G.H."/>
            <person name="Kataoka E."/>
            <person name="Keightley P.D."/>
            <person name="Kheradpour P."/>
            <person name="Kirkness E.F."/>
            <person name="Koerich L.B."/>
            <person name="Kristiansen K."/>
            <person name="Kudrna D."/>
            <person name="Kulathinal R.J."/>
            <person name="Kumar S."/>
            <person name="Kwok R."/>
            <person name="Lander E."/>
            <person name="Langley C.H."/>
            <person name="Lapoint R."/>
            <person name="Lazzaro B.P."/>
            <person name="Lee S.J."/>
            <person name="Levesque L."/>
            <person name="Li R."/>
            <person name="Lin C.F."/>
            <person name="Lin M.F."/>
            <person name="Lindblad-Toh K."/>
            <person name="Llopart A."/>
            <person name="Long M."/>
            <person name="Low L."/>
            <person name="Lozovsky E."/>
            <person name="Lu J."/>
            <person name="Luo M."/>
            <person name="Machado C.A."/>
            <person name="Makalowski W."/>
            <person name="Marzo M."/>
            <person name="Matsuda M."/>
            <person name="Matzkin L."/>
            <person name="McAllister B."/>
            <person name="McBride C.S."/>
            <person name="McKernan B."/>
            <person name="McKernan K."/>
            <person name="Mendez-Lago M."/>
            <person name="Minx P."/>
            <person name="Mollenhauer M.U."/>
            <person name="Montooth K."/>
            <person name="Mount S.M."/>
            <person name="Mu X."/>
            <person name="Myers E."/>
            <person name="Negre B."/>
            <person name="Newfeld S."/>
            <person name="Nielsen R."/>
            <person name="Noor M.A."/>
            <person name="O'Grady P."/>
            <person name="Pachter L."/>
            <person name="Papaceit M."/>
            <person name="Parisi M.J."/>
            <person name="Parisi M."/>
            <person name="Parts L."/>
            <person name="Pedersen J.S."/>
            <person name="Pesole G."/>
            <person name="Phillippy A.M."/>
            <person name="Ponting C.P."/>
            <person name="Pop M."/>
            <person name="Porcelli D."/>
            <person name="Powell J.R."/>
            <person name="Prohaska S."/>
            <person name="Pruitt K."/>
            <person name="Puig M."/>
            <person name="Quesneville H."/>
            <person name="Ram K.R."/>
            <person name="Rand D."/>
            <person name="Rasmussen M.D."/>
            <person name="Reed L.K."/>
            <person name="Reenan R."/>
            <person name="Reily A."/>
            <person name="Remington K.A."/>
            <person name="Rieger T.T."/>
            <person name="Ritchie M.G."/>
            <person name="Robin C."/>
            <person name="Rogers Y.H."/>
            <person name="Rohde C."/>
            <person name="Rozas J."/>
            <person name="Rubenfield M.J."/>
            <person name="Ruiz A."/>
            <person name="Russo S."/>
            <person name="Salzberg S.L."/>
            <person name="Sanchez-Gracia A."/>
            <person name="Saranga D.J."/>
            <person name="Sato H."/>
            <person name="Schaeffer S.W."/>
            <person name="Schatz M.C."/>
            <person name="Schlenke T."/>
            <person name="Schwartz R."/>
            <person name="Segarra C."/>
            <person name="Singh R.S."/>
            <person name="Sirot L."/>
            <person name="Sirota M."/>
            <person name="Sisneros N.B."/>
            <person name="Smith C.D."/>
            <person name="Smith T.F."/>
            <person name="Spieth J."/>
            <person name="Stage D.E."/>
            <person name="Stark A."/>
            <person name="Stephan W."/>
            <person name="Strausberg R.L."/>
            <person name="Strempel S."/>
            <person name="Sturgill D."/>
            <person name="Sutton G."/>
            <person name="Sutton G.G."/>
            <person name="Tao W."/>
            <person name="Teichmann S."/>
            <person name="Tobari Y.N."/>
            <person name="Tomimura Y."/>
            <person name="Tsolas J.M."/>
            <person name="Valente V.L."/>
            <person name="Venter E."/>
            <person name="Venter J.C."/>
            <person name="Vicario S."/>
            <person name="Vieira F.G."/>
            <person name="Vilella A.J."/>
            <person name="Villasante A."/>
            <person name="Walenz B."/>
            <person name="Wang J."/>
            <person name="Wasserman M."/>
            <person name="Watts T."/>
            <person name="Wilson D."/>
            <person name="Wilson R.K."/>
            <person name="Wing R.A."/>
            <person name="Wolfner M.F."/>
            <person name="Wong A."/>
            <person name="Wong G.K."/>
            <person name="Wu C.I."/>
            <person name="Wu G."/>
            <person name="Yamamoto D."/>
            <person name="Yang H.P."/>
            <person name="Yang S.P."/>
            <person name="Yorke J.A."/>
            <person name="Yoshida K."/>
            <person name="Zdobnov E."/>
            <person name="Zhang P."/>
            <person name="Zhang Y."/>
            <person name="Zimin A.V."/>
            <person name="Baldwin J."/>
            <person name="Abdouelleil A."/>
            <person name="Abdulkadir J."/>
            <person name="Abebe A."/>
            <person name="Abera B."/>
            <person name="Abreu J."/>
            <person name="Acer S.C."/>
            <person name="Aftuck L."/>
            <person name="Alexander A."/>
            <person name="An P."/>
            <person name="Anderson E."/>
            <person name="Anderson S."/>
            <person name="Arachi H."/>
            <person name="Azer M."/>
            <person name="Bachantsang P."/>
            <person name="Barry A."/>
            <person name="Bayul T."/>
            <person name="Berlin A."/>
            <person name="Bessette D."/>
            <person name="Bloom T."/>
            <person name="Blye J."/>
            <person name="Boguslavskiy L."/>
            <person name="Bonnet C."/>
            <person name="Boukhgalter B."/>
            <person name="Bourzgui I."/>
            <person name="Brown A."/>
            <person name="Cahill P."/>
            <person name="Channer S."/>
            <person name="Cheshatsang Y."/>
            <person name="Chuda L."/>
            <person name="Citroen M."/>
            <person name="Collymore A."/>
            <person name="Cooke P."/>
            <person name="Costello M."/>
            <person name="D'Aco K."/>
            <person name="Daza R."/>
            <person name="De Haan G."/>
            <person name="DeGray S."/>
            <person name="DeMaso C."/>
            <person name="Dhargay N."/>
            <person name="Dooley K."/>
            <person name="Dooley E."/>
            <person name="Doricent M."/>
            <person name="Dorje P."/>
            <person name="Dorjee K."/>
            <person name="Dupes A."/>
            <person name="Elong R."/>
            <person name="Falk J."/>
            <person name="Farina A."/>
            <person name="Faro S."/>
            <person name="Ferguson D."/>
            <person name="Fisher S."/>
            <person name="Foley C.D."/>
            <person name="Franke A."/>
            <person name="Friedrich D."/>
            <person name="Gadbois L."/>
            <person name="Gearin G."/>
            <person name="Gearin C.R."/>
            <person name="Giannoukos G."/>
            <person name="Goode T."/>
            <person name="Graham J."/>
            <person name="Grandbois E."/>
            <person name="Grewal S."/>
            <person name="Gyaltsen K."/>
            <person name="Hafez N."/>
            <person name="Hagos B."/>
            <person name="Hall J."/>
            <person name="Henson C."/>
            <person name="Hollinger A."/>
            <person name="Honan T."/>
            <person name="Huard M.D."/>
            <person name="Hughes L."/>
            <person name="Hurhula B."/>
            <person name="Husby M.E."/>
            <person name="Kamat A."/>
            <person name="Kanga B."/>
            <person name="Kashin S."/>
            <person name="Khazanovich D."/>
            <person name="Kisner P."/>
            <person name="Lance K."/>
            <person name="Lara M."/>
            <person name="Lee W."/>
            <person name="Lennon N."/>
            <person name="Letendre F."/>
            <person name="LeVine R."/>
            <person name="Lipovsky A."/>
            <person name="Liu X."/>
            <person name="Liu J."/>
            <person name="Liu S."/>
            <person name="Lokyitsang T."/>
            <person name="Lokyitsang Y."/>
            <person name="Lubonja R."/>
            <person name="Lui A."/>
            <person name="MacDonald P."/>
            <person name="Magnisalis V."/>
            <person name="Maru K."/>
            <person name="Matthews C."/>
            <person name="McCusker W."/>
            <person name="McDonough S."/>
            <person name="Mehta T."/>
            <person name="Meldrim J."/>
            <person name="Meneus L."/>
            <person name="Mihai O."/>
            <person name="Mihalev A."/>
            <person name="Mihova T."/>
            <person name="Mittelman R."/>
            <person name="Mlenga V."/>
            <person name="Montmayeur A."/>
            <person name="Mulrain L."/>
            <person name="Navidi A."/>
            <person name="Naylor J."/>
            <person name="Negash T."/>
            <person name="Nguyen T."/>
            <person name="Nguyen N."/>
            <person name="Nicol R."/>
            <person name="Norbu C."/>
            <person name="Norbu N."/>
            <person name="Novod N."/>
            <person name="O'Neill B."/>
            <person name="Osman S."/>
            <person name="Markiewicz E."/>
            <person name="Oyono O.L."/>
            <person name="Patti C."/>
            <person name="Phunkhang P."/>
            <person name="Pierre F."/>
            <person name="Priest M."/>
            <person name="Raghuraman S."/>
            <person name="Rege F."/>
            <person name="Reyes R."/>
            <person name="Rise C."/>
            <person name="Rogov P."/>
            <person name="Ross K."/>
            <person name="Ryan E."/>
            <person name="Settipalli S."/>
            <person name="Shea T."/>
            <person name="Sherpa N."/>
            <person name="Shi L."/>
            <person name="Shih D."/>
            <person name="Sparrow T."/>
            <person name="Spaulding J."/>
            <person name="Stalker J."/>
            <person name="Stange-Thomann N."/>
            <person name="Stavropoulos S."/>
            <person name="Stone C."/>
            <person name="Strader C."/>
            <person name="Tesfaye S."/>
            <person name="Thomson T."/>
            <person name="Thoulutsang Y."/>
            <person name="Thoulutsang D."/>
            <person name="Topham K."/>
            <person name="Topping I."/>
            <person name="Tsamla T."/>
            <person name="Vassiliev H."/>
            <person name="Vo A."/>
            <person name="Wangchuk T."/>
            <person name="Wangdi T."/>
            <person name="Weiand M."/>
            <person name="Wilkinson J."/>
            <person name="Wilson A."/>
            <person name="Yadav S."/>
            <person name="Young G."/>
            <person name="Yu Q."/>
            <person name="Zembek L."/>
            <person name="Zhong D."/>
            <person name="Zimmer A."/>
            <person name="Zwirko Z."/>
            <person name="Jaffe D.B."/>
            <person name="Alvarez P."/>
            <person name="Brockman W."/>
            <person name="Butler J."/>
            <person name="Chin C."/>
            <person name="Gnerre S."/>
            <person name="Grabherr M."/>
            <person name="Kleber M."/>
            <person name="Mauceli E."/>
            <person name="MacCallum I."/>
        </authorList>
    </citation>
    <scope>NUCLEOTIDE SEQUENCE [LARGE SCALE GENOMIC DNA]</scope>
    <source>
        <strain evidence="2 3">TSC#14021-0224.01</strain>
    </source>
</reference>
<feature type="transmembrane region" description="Helical" evidence="1">
    <location>
        <begin position="67"/>
        <end position="88"/>
    </location>
</feature>
<dbReference type="HOGENOM" id="CLU_021814_0_0_1"/>
<evidence type="ECO:0000313" key="2">
    <source>
        <dbReference type="EMBL" id="EDV54192.1"/>
    </source>
</evidence>
<reference evidence="2 3" key="2">
    <citation type="journal article" date="2008" name="Bioinformatics">
        <title>Assembly reconciliation.</title>
        <authorList>
            <person name="Zimin A.V."/>
            <person name="Smith D.R."/>
            <person name="Sutton G."/>
            <person name="Yorke J.A."/>
        </authorList>
    </citation>
    <scope>NUCLEOTIDE SEQUENCE [LARGE SCALE GENOMIC DNA]</scope>
    <source>
        <strain evidence="2 3">TSC#14021-0224.01</strain>
    </source>
</reference>
<feature type="transmembrane region" description="Helical" evidence="1">
    <location>
        <begin position="125"/>
        <end position="145"/>
    </location>
</feature>
<organism evidence="2 3">
    <name type="scientific">Drosophila erecta</name>
    <name type="common">Fruit fly</name>
    <dbReference type="NCBI Taxonomy" id="7220"/>
    <lineage>
        <taxon>Eukaryota</taxon>
        <taxon>Metazoa</taxon>
        <taxon>Ecdysozoa</taxon>
        <taxon>Arthropoda</taxon>
        <taxon>Hexapoda</taxon>
        <taxon>Insecta</taxon>
        <taxon>Pterygota</taxon>
        <taxon>Neoptera</taxon>
        <taxon>Endopterygota</taxon>
        <taxon>Diptera</taxon>
        <taxon>Brachycera</taxon>
        <taxon>Muscomorpha</taxon>
        <taxon>Ephydroidea</taxon>
        <taxon>Drosophilidae</taxon>
        <taxon>Drosophila</taxon>
        <taxon>Sophophora</taxon>
    </lineage>
</organism>
<keyword evidence="1" id="KW-0812">Transmembrane</keyword>
<dbReference type="OMA" id="NIAMDMN"/>
<dbReference type="PhylomeDB" id="B3P7N1"/>
<dbReference type="KEGG" id="der:6555301"/>
<accession>B3P7N1</accession>
<keyword evidence="3" id="KW-1185">Reference proteome</keyword>
<feature type="transmembrane region" description="Helical" evidence="1">
    <location>
        <begin position="323"/>
        <end position="345"/>
    </location>
</feature>
<dbReference type="Proteomes" id="UP000008711">
    <property type="component" value="Unassembled WGS sequence"/>
</dbReference>
<dbReference type="EMBL" id="CH954182">
    <property type="protein sequence ID" value="EDV54192.1"/>
    <property type="molecule type" value="Genomic_DNA"/>
</dbReference>